<dbReference type="PANTHER" id="PTHR11067">
    <property type="entry name" value="INOSINE TRIPHOSPHATE PYROPHOSPHATASE/HAM1 PROTEIN"/>
    <property type="match status" value="1"/>
</dbReference>
<dbReference type="PANTHER" id="PTHR11067:SF9">
    <property type="entry name" value="INOSINE TRIPHOSPHATE PYROPHOSPHATASE"/>
    <property type="match status" value="1"/>
</dbReference>
<feature type="binding site" evidence="10">
    <location>
        <begin position="154"/>
        <end position="157"/>
    </location>
    <ligand>
        <name>substrate</name>
    </ligand>
</feature>
<feature type="binding site" evidence="10">
    <location>
        <position position="43"/>
    </location>
    <ligand>
        <name>Mg(2+)</name>
        <dbReference type="ChEBI" id="CHEBI:18420"/>
    </ligand>
</feature>
<dbReference type="GO" id="GO:0036220">
    <property type="term" value="F:ITP diphosphatase activity"/>
    <property type="evidence" value="ECO:0007669"/>
    <property type="project" value="UniProtKB-UniRule"/>
</dbReference>
<keyword evidence="5 10" id="KW-0378">Hydrolase</keyword>
<feature type="active site" description="Proton acceptor" evidence="10">
    <location>
        <position position="72"/>
    </location>
</feature>
<dbReference type="GO" id="GO:0009117">
    <property type="term" value="P:nucleotide metabolic process"/>
    <property type="evidence" value="ECO:0007669"/>
    <property type="project" value="UniProtKB-KW"/>
</dbReference>
<comment type="caution">
    <text evidence="12">The sequence shown here is derived from an EMBL/GenBank/DDBJ whole genome shotgun (WGS) entry which is preliminary data.</text>
</comment>
<dbReference type="SUPFAM" id="SSF52972">
    <property type="entry name" value="ITPase-like"/>
    <property type="match status" value="1"/>
</dbReference>
<comment type="catalytic activity">
    <reaction evidence="10">
        <text>ITP + H2O = IMP + diphosphate + H(+)</text>
        <dbReference type="Rhea" id="RHEA:29399"/>
        <dbReference type="ChEBI" id="CHEBI:15377"/>
        <dbReference type="ChEBI" id="CHEBI:15378"/>
        <dbReference type="ChEBI" id="CHEBI:33019"/>
        <dbReference type="ChEBI" id="CHEBI:58053"/>
        <dbReference type="ChEBI" id="CHEBI:61402"/>
        <dbReference type="EC" id="3.6.1.66"/>
    </reaction>
</comment>
<dbReference type="GO" id="GO:0009146">
    <property type="term" value="P:purine nucleoside triphosphate catabolic process"/>
    <property type="evidence" value="ECO:0007669"/>
    <property type="project" value="UniProtKB-UniRule"/>
</dbReference>
<comment type="function">
    <text evidence="10">Pyrophosphatase that catalyzes the hydrolysis of nucleoside triphosphates to their monophosphate derivatives, with a high preference for the non-canonical purine nucleotides XTP (xanthosine triphosphate), dITP (deoxyinosine triphosphate) and ITP. Seems to function as a house-cleaning enzyme that removes non-canonical purine nucleotides from the nucleotide pool, thus preventing their incorporation into DNA/RNA and avoiding chromosomal lesions.</text>
</comment>
<evidence type="ECO:0000256" key="11">
    <source>
        <dbReference type="RuleBase" id="RU003781"/>
    </source>
</evidence>
<evidence type="ECO:0000256" key="4">
    <source>
        <dbReference type="ARBA" id="ARBA00022741"/>
    </source>
</evidence>
<dbReference type="GO" id="GO:0035870">
    <property type="term" value="F:dITP diphosphatase activity"/>
    <property type="evidence" value="ECO:0007669"/>
    <property type="project" value="UniProtKB-UniRule"/>
</dbReference>
<accession>A0A081BJ07</accession>
<dbReference type="NCBIfam" id="TIGR00042">
    <property type="entry name" value="RdgB/HAM1 family non-canonical purine NTP pyrophosphatase"/>
    <property type="match status" value="1"/>
</dbReference>
<protein>
    <recommendedName>
        <fullName evidence="10">dITP/XTP pyrophosphatase</fullName>
        <ecNumber evidence="10">3.6.1.66</ecNumber>
    </recommendedName>
    <alternativeName>
        <fullName evidence="10">Non-canonical purine NTP pyrophosphatase</fullName>
    </alternativeName>
    <alternativeName>
        <fullName evidence="10">Non-standard purine NTP pyrophosphatase</fullName>
    </alternativeName>
    <alternativeName>
        <fullName evidence="10">Nucleoside-triphosphate diphosphatase</fullName>
    </alternativeName>
    <alternativeName>
        <fullName evidence="10">Nucleoside-triphosphate pyrophosphatase</fullName>
        <shortName evidence="10">NTPase</shortName>
    </alternativeName>
</protein>
<comment type="similarity">
    <text evidence="1 10 11">Belongs to the HAM1 NTPase family.</text>
</comment>
<evidence type="ECO:0000256" key="3">
    <source>
        <dbReference type="ARBA" id="ARBA00022723"/>
    </source>
</evidence>
<dbReference type="Gene3D" id="3.90.950.10">
    <property type="match status" value="1"/>
</dbReference>
<dbReference type="eggNOG" id="COG0127">
    <property type="taxonomic scope" value="Bacteria"/>
</dbReference>
<feature type="binding site" evidence="10">
    <location>
        <position position="177"/>
    </location>
    <ligand>
        <name>substrate</name>
    </ligand>
</feature>
<evidence type="ECO:0000256" key="7">
    <source>
        <dbReference type="ARBA" id="ARBA00023080"/>
    </source>
</evidence>
<dbReference type="RefSeq" id="WP_034528033.1">
    <property type="nucleotide sequence ID" value="NZ_BBAZ01000016.1"/>
</dbReference>
<dbReference type="FunFam" id="3.90.950.10:FF:000001">
    <property type="entry name" value="dITP/XTP pyrophosphatase"/>
    <property type="match status" value="1"/>
</dbReference>
<dbReference type="GO" id="GO:0036222">
    <property type="term" value="F:XTP diphosphatase activity"/>
    <property type="evidence" value="ECO:0007669"/>
    <property type="project" value="UniProtKB-UniRule"/>
</dbReference>
<comment type="cofactor">
    <cofactor evidence="10">
        <name>Mg(2+)</name>
        <dbReference type="ChEBI" id="CHEBI:18420"/>
    </cofactor>
    <text evidence="10">Binds 1 Mg(2+) ion per subunit.</text>
</comment>
<organism evidence="12 13">
    <name type="scientific">Secundilactobacillus oryzae JCM 18671</name>
    <dbReference type="NCBI Taxonomy" id="1291743"/>
    <lineage>
        <taxon>Bacteria</taxon>
        <taxon>Bacillati</taxon>
        <taxon>Bacillota</taxon>
        <taxon>Bacilli</taxon>
        <taxon>Lactobacillales</taxon>
        <taxon>Lactobacillaceae</taxon>
        <taxon>Secundilactobacillus</taxon>
    </lineage>
</organism>
<feature type="binding site" evidence="10">
    <location>
        <position position="73"/>
    </location>
    <ligand>
        <name>substrate</name>
    </ligand>
</feature>
<dbReference type="EMBL" id="BBJM01000017">
    <property type="protein sequence ID" value="GAK48025.1"/>
    <property type="molecule type" value="Genomic_DNA"/>
</dbReference>
<evidence type="ECO:0000256" key="6">
    <source>
        <dbReference type="ARBA" id="ARBA00022842"/>
    </source>
</evidence>
<comment type="subunit">
    <text evidence="2 10">Homodimer.</text>
</comment>
<evidence type="ECO:0000256" key="10">
    <source>
        <dbReference type="HAMAP-Rule" id="MF_01405"/>
    </source>
</evidence>
<keyword evidence="3 10" id="KW-0479">Metal-binding</keyword>
<dbReference type="CDD" id="cd00515">
    <property type="entry name" value="HAM1"/>
    <property type="match status" value="1"/>
</dbReference>
<dbReference type="GO" id="GO:0005829">
    <property type="term" value="C:cytosol"/>
    <property type="evidence" value="ECO:0007669"/>
    <property type="project" value="TreeGrafter"/>
</dbReference>
<comment type="catalytic activity">
    <reaction evidence="8 10">
        <text>dITP + H2O = dIMP + diphosphate + H(+)</text>
        <dbReference type="Rhea" id="RHEA:28342"/>
        <dbReference type="ChEBI" id="CHEBI:15377"/>
        <dbReference type="ChEBI" id="CHEBI:15378"/>
        <dbReference type="ChEBI" id="CHEBI:33019"/>
        <dbReference type="ChEBI" id="CHEBI:61194"/>
        <dbReference type="ChEBI" id="CHEBI:61382"/>
        <dbReference type="EC" id="3.6.1.66"/>
    </reaction>
</comment>
<evidence type="ECO:0000313" key="12">
    <source>
        <dbReference type="EMBL" id="GAK48025.1"/>
    </source>
</evidence>
<evidence type="ECO:0000313" key="13">
    <source>
        <dbReference type="Proteomes" id="UP000028700"/>
    </source>
</evidence>
<evidence type="ECO:0000256" key="8">
    <source>
        <dbReference type="ARBA" id="ARBA00051875"/>
    </source>
</evidence>
<keyword evidence="6 10" id="KW-0460">Magnesium</keyword>
<evidence type="ECO:0000256" key="1">
    <source>
        <dbReference type="ARBA" id="ARBA00008023"/>
    </source>
</evidence>
<keyword evidence="4 10" id="KW-0547">Nucleotide-binding</keyword>
<proteinExistence type="inferred from homology"/>
<comment type="catalytic activity">
    <reaction evidence="9 10">
        <text>XTP + H2O = XMP + diphosphate + H(+)</text>
        <dbReference type="Rhea" id="RHEA:28610"/>
        <dbReference type="ChEBI" id="CHEBI:15377"/>
        <dbReference type="ChEBI" id="CHEBI:15378"/>
        <dbReference type="ChEBI" id="CHEBI:33019"/>
        <dbReference type="ChEBI" id="CHEBI:57464"/>
        <dbReference type="ChEBI" id="CHEBI:61314"/>
        <dbReference type="EC" id="3.6.1.66"/>
    </reaction>
</comment>
<dbReference type="EC" id="3.6.1.66" evidence="10"/>
<dbReference type="HAMAP" id="MF_01405">
    <property type="entry name" value="Non_canon_purine_NTPase"/>
    <property type="match status" value="1"/>
</dbReference>
<dbReference type="Proteomes" id="UP000028700">
    <property type="component" value="Unassembled WGS sequence"/>
</dbReference>
<evidence type="ECO:0000256" key="2">
    <source>
        <dbReference type="ARBA" id="ARBA00011738"/>
    </source>
</evidence>
<feature type="binding site" evidence="10">
    <location>
        <begin position="182"/>
        <end position="183"/>
    </location>
    <ligand>
        <name>substrate</name>
    </ligand>
</feature>
<keyword evidence="7 10" id="KW-0546">Nucleotide metabolism</keyword>
<evidence type="ECO:0000256" key="5">
    <source>
        <dbReference type="ARBA" id="ARBA00022801"/>
    </source>
</evidence>
<gene>
    <name evidence="12" type="ORF">LOSG293_170270</name>
</gene>
<dbReference type="InterPro" id="IPR029001">
    <property type="entry name" value="ITPase-like_fam"/>
</dbReference>
<feature type="binding site" evidence="10">
    <location>
        <begin position="10"/>
        <end position="15"/>
    </location>
    <ligand>
        <name>substrate</name>
    </ligand>
</feature>
<dbReference type="InterPro" id="IPR020922">
    <property type="entry name" value="dITP/XTP_pyrophosphatase"/>
</dbReference>
<reference evidence="12" key="1">
    <citation type="journal article" date="2014" name="Genome Announc.">
        <title>Draft Genome Sequence of Lactobacillus oryzae Strain SG293T.</title>
        <authorList>
            <person name="Tanizawa Y."/>
            <person name="Fujisawa T."/>
            <person name="Mochizuki T."/>
            <person name="Kaminuma E."/>
            <person name="Nakamura Y."/>
            <person name="Tohno M."/>
        </authorList>
    </citation>
    <scope>NUCLEOTIDE SEQUENCE [LARGE SCALE GENOMIC DNA]</scope>
    <source>
        <strain evidence="12">SG293</strain>
    </source>
</reference>
<dbReference type="GO" id="GO:0000166">
    <property type="term" value="F:nucleotide binding"/>
    <property type="evidence" value="ECO:0007669"/>
    <property type="project" value="UniProtKB-KW"/>
</dbReference>
<name>A0A081BJ07_9LACO</name>
<feature type="binding site" evidence="10">
    <location>
        <position position="72"/>
    </location>
    <ligand>
        <name>Mg(2+)</name>
        <dbReference type="ChEBI" id="CHEBI:18420"/>
    </ligand>
</feature>
<dbReference type="OrthoDB" id="9807456at2"/>
<dbReference type="STRING" id="1291743.LOSG293_170270"/>
<dbReference type="GO" id="GO:0046872">
    <property type="term" value="F:metal ion binding"/>
    <property type="evidence" value="ECO:0007669"/>
    <property type="project" value="UniProtKB-KW"/>
</dbReference>
<keyword evidence="13" id="KW-1185">Reference proteome</keyword>
<sequence>MTKDKLVIATKNAGKAAEFRTILKPKGIKLLTLADFGNLPEIEENGQTFLENARIKAETIAKLTNLSVLADDSGLMVDALNGEPGVHSARYAGDHDDVANNAKLLANLAQVPDEERTAKFHTTLVLVSPNGHQLVSEGEVRGKILTAGRGENGFGYDPLFYVPELNRTMAELSATEKNAISHRGRATKQMMTKFDEWWANNENFSD</sequence>
<dbReference type="Pfam" id="PF01725">
    <property type="entry name" value="Ham1p_like"/>
    <property type="match status" value="1"/>
</dbReference>
<dbReference type="GO" id="GO:0017111">
    <property type="term" value="F:ribonucleoside triphosphate phosphatase activity"/>
    <property type="evidence" value="ECO:0007669"/>
    <property type="project" value="InterPro"/>
</dbReference>
<dbReference type="InterPro" id="IPR002637">
    <property type="entry name" value="RdgB/HAM1"/>
</dbReference>
<dbReference type="NCBIfam" id="NF011397">
    <property type="entry name" value="PRK14822.1"/>
    <property type="match status" value="1"/>
</dbReference>
<dbReference type="AlphaFoldDB" id="A0A081BJ07"/>
<evidence type="ECO:0000256" key="9">
    <source>
        <dbReference type="ARBA" id="ARBA00052017"/>
    </source>
</evidence>